<protein>
    <submittedName>
        <fullName evidence="1">Uncharacterized protein</fullName>
    </submittedName>
</protein>
<evidence type="ECO:0000313" key="2">
    <source>
        <dbReference type="Proteomes" id="UP001486207"/>
    </source>
</evidence>
<proteinExistence type="predicted"/>
<reference evidence="1 2" key="1">
    <citation type="submission" date="2024-06" db="EMBL/GenBank/DDBJ databases">
        <title>The Natural Products Discovery Center: Release of the First 8490 Sequenced Strains for Exploring Actinobacteria Biosynthetic Diversity.</title>
        <authorList>
            <person name="Kalkreuter E."/>
            <person name="Kautsar S.A."/>
            <person name="Yang D."/>
            <person name="Bader C.D."/>
            <person name="Teijaro C.N."/>
            <person name="Fluegel L."/>
            <person name="Davis C.M."/>
            <person name="Simpson J.R."/>
            <person name="Lauterbach L."/>
            <person name="Steele A.D."/>
            <person name="Gui C."/>
            <person name="Meng S."/>
            <person name="Li G."/>
            <person name="Viehrig K."/>
            <person name="Ye F."/>
            <person name="Su P."/>
            <person name="Kiefer A.F."/>
            <person name="Nichols A."/>
            <person name="Cepeda A.J."/>
            <person name="Yan W."/>
            <person name="Fan B."/>
            <person name="Jiang Y."/>
            <person name="Adhikari A."/>
            <person name="Zheng C.-J."/>
            <person name="Schuster L."/>
            <person name="Cowan T.M."/>
            <person name="Smanski M.J."/>
            <person name="Chevrette M.G."/>
            <person name="De Carvalho L.P.S."/>
            <person name="Shen B."/>
        </authorList>
    </citation>
    <scope>NUCLEOTIDE SEQUENCE [LARGE SCALE GENOMIC DNA]</scope>
    <source>
        <strain evidence="1 2">NPDC000155</strain>
    </source>
</reference>
<dbReference type="Proteomes" id="UP001486207">
    <property type="component" value="Unassembled WGS sequence"/>
</dbReference>
<organism evidence="1 2">
    <name type="scientific">Streptomyces lanatus</name>
    <dbReference type="NCBI Taxonomy" id="66900"/>
    <lineage>
        <taxon>Bacteria</taxon>
        <taxon>Bacillati</taxon>
        <taxon>Actinomycetota</taxon>
        <taxon>Actinomycetes</taxon>
        <taxon>Kitasatosporales</taxon>
        <taxon>Streptomycetaceae</taxon>
        <taxon>Streptomyces</taxon>
    </lineage>
</organism>
<accession>A0ABV1XU90</accession>
<gene>
    <name evidence="1" type="ORF">ABT384_21330</name>
</gene>
<sequence>MRTSEGIADLVEALRRHIKYGPARLAAEREWLHVVTVAPATASSCVAA</sequence>
<name>A0ABV1XU90_9ACTN</name>
<dbReference type="EMBL" id="JBEPFB010000009">
    <property type="protein sequence ID" value="MER7375178.1"/>
    <property type="molecule type" value="Genomic_DNA"/>
</dbReference>
<keyword evidence="2" id="KW-1185">Reference proteome</keyword>
<dbReference type="RefSeq" id="WP_190072158.1">
    <property type="nucleotide sequence ID" value="NZ_BNBM01000009.1"/>
</dbReference>
<evidence type="ECO:0000313" key="1">
    <source>
        <dbReference type="EMBL" id="MER7375178.1"/>
    </source>
</evidence>
<comment type="caution">
    <text evidence="1">The sequence shown here is derived from an EMBL/GenBank/DDBJ whole genome shotgun (WGS) entry which is preliminary data.</text>
</comment>